<dbReference type="Pfam" id="PF00534">
    <property type="entry name" value="Glycos_transf_1"/>
    <property type="match status" value="1"/>
</dbReference>
<keyword evidence="8 12" id="KW-0256">Endoplasmic reticulum</keyword>
<keyword evidence="13" id="KW-0732">Signal</keyword>
<name>A0AAV1IBZ1_9CHLO</name>
<feature type="transmembrane region" description="Helical" evidence="12">
    <location>
        <begin position="226"/>
        <end position="247"/>
    </location>
</feature>
<dbReference type="PANTHER" id="PTHR45919">
    <property type="entry name" value="GDP-MAN:MAN(3)GLCNAC(2)-PP-DOL ALPHA-1,2-MANNOSYLTRANSFERASE"/>
    <property type="match status" value="1"/>
</dbReference>
<dbReference type="EMBL" id="CAUYUE010000010">
    <property type="protein sequence ID" value="CAK0784222.1"/>
    <property type="molecule type" value="Genomic_DNA"/>
</dbReference>
<evidence type="ECO:0000256" key="9">
    <source>
        <dbReference type="ARBA" id="ARBA00022989"/>
    </source>
</evidence>
<reference evidence="16 17" key="1">
    <citation type="submission" date="2023-10" db="EMBL/GenBank/DDBJ databases">
        <authorList>
            <person name="Maclean D."/>
            <person name="Macfadyen A."/>
        </authorList>
    </citation>
    <scope>NUCLEOTIDE SEQUENCE [LARGE SCALE GENOMIC DNA]</scope>
</reference>
<dbReference type="PANTHER" id="PTHR45919:SF1">
    <property type="entry name" value="GDP-MAN:MAN(3)GLCNAC(2)-PP-DOL ALPHA-1,2-MANNOSYLTRANSFERASE"/>
    <property type="match status" value="1"/>
</dbReference>
<evidence type="ECO:0000256" key="2">
    <source>
        <dbReference type="ARBA" id="ARBA00004922"/>
    </source>
</evidence>
<evidence type="ECO:0000256" key="3">
    <source>
        <dbReference type="ARBA" id="ARBA00012645"/>
    </source>
</evidence>
<keyword evidence="6 12" id="KW-0808">Transferase</keyword>
<feature type="transmembrane region" description="Helical" evidence="12">
    <location>
        <begin position="30"/>
        <end position="46"/>
    </location>
</feature>
<evidence type="ECO:0000256" key="7">
    <source>
        <dbReference type="ARBA" id="ARBA00022692"/>
    </source>
</evidence>
<comment type="caution">
    <text evidence="16">The sequence shown here is derived from an EMBL/GenBank/DDBJ whole genome shotgun (WGS) entry which is preliminary data.</text>
</comment>
<comment type="subcellular location">
    <subcellularLocation>
        <location evidence="1">Endoplasmic reticulum membrane</location>
        <topology evidence="1">Single-pass membrane protein</topology>
    </subcellularLocation>
</comment>
<evidence type="ECO:0000256" key="8">
    <source>
        <dbReference type="ARBA" id="ARBA00022824"/>
    </source>
</evidence>
<organism evidence="16 17">
    <name type="scientific">Coccomyxa viridis</name>
    <dbReference type="NCBI Taxonomy" id="1274662"/>
    <lineage>
        <taxon>Eukaryota</taxon>
        <taxon>Viridiplantae</taxon>
        <taxon>Chlorophyta</taxon>
        <taxon>core chlorophytes</taxon>
        <taxon>Trebouxiophyceae</taxon>
        <taxon>Trebouxiophyceae incertae sedis</taxon>
        <taxon>Coccomyxaceae</taxon>
        <taxon>Coccomyxa</taxon>
    </lineage>
</organism>
<gene>
    <name evidence="16" type="ORF">CVIRNUC_007426</name>
</gene>
<dbReference type="GO" id="GO:0006487">
    <property type="term" value="P:protein N-linked glycosylation"/>
    <property type="evidence" value="ECO:0007669"/>
    <property type="project" value="TreeGrafter"/>
</dbReference>
<evidence type="ECO:0000256" key="4">
    <source>
        <dbReference type="ARBA" id="ARBA00022018"/>
    </source>
</evidence>
<feature type="domain" description="Glycosyl transferase family 1" evidence="14">
    <location>
        <begin position="286"/>
        <end position="467"/>
    </location>
</feature>
<feature type="domain" description="ALG11 mannosyltransferase N-terminal" evidence="15">
    <location>
        <begin position="57"/>
        <end position="260"/>
    </location>
</feature>
<evidence type="ECO:0000256" key="12">
    <source>
        <dbReference type="RuleBase" id="RU367051"/>
    </source>
</evidence>
<dbReference type="InterPro" id="IPR031814">
    <property type="entry name" value="ALG11_N"/>
</dbReference>
<evidence type="ECO:0000256" key="11">
    <source>
        <dbReference type="ARBA" id="ARBA00045065"/>
    </source>
</evidence>
<dbReference type="EC" id="2.4.1.131" evidence="3 12"/>
<evidence type="ECO:0000256" key="10">
    <source>
        <dbReference type="ARBA" id="ARBA00023136"/>
    </source>
</evidence>
<evidence type="ECO:0000313" key="17">
    <source>
        <dbReference type="Proteomes" id="UP001314263"/>
    </source>
</evidence>
<evidence type="ECO:0000313" key="16">
    <source>
        <dbReference type="EMBL" id="CAK0784222.1"/>
    </source>
</evidence>
<comment type="function">
    <text evidence="12">GDP-Man:Man(3)GlcNAc(2)-PP-Dol alpha-1,2-mannosyltransferase that operates in the biosynthetic pathway of dolichol-linked oligosaccharides, the glycan precursors employed in protein asparagine (N)-glycosylation. The assembly of dolichol-linked oligosaccharides begins on the cytosolic side of the endoplasmic reticulum membrane and finishes in its lumen. The sequential addition of sugars to dolichol pyrophosphate produces dolichol-linked oligosaccharides containing fourteen sugars, including two GlcNAcs, nine mannoses and three glucoses. Once assembled, the oligosaccharide is transferred from the lipid to nascent proteins by oligosaccharyltransferases. Catalyzes, on the cytoplasmic face of the endoplasmic reticulum, the addition of the fourth and fifth mannose residues to the dolichol-linked oligosaccharide chain, to produce Man(5)GlcNAc(2)-PP-dolichol core oligosaccharide.</text>
</comment>
<dbReference type="SUPFAM" id="SSF53756">
    <property type="entry name" value="UDP-Glycosyltransferase/glycogen phosphorylase"/>
    <property type="match status" value="1"/>
</dbReference>
<comment type="similarity">
    <text evidence="12">Belongs to the glycosyltransferase group 1 family. Glycosyltransferase 4 subfamily.</text>
</comment>
<keyword evidence="10 12" id="KW-0472">Membrane</keyword>
<proteinExistence type="inferred from homology"/>
<dbReference type="Pfam" id="PF15924">
    <property type="entry name" value="ALG11_N"/>
    <property type="match status" value="1"/>
</dbReference>
<feature type="chain" id="PRO_5043796643" description="GDP-Man:Man(3)GlcNAc(2)-PP-Dol alpha-1,2-mannosyltransferase" evidence="13">
    <location>
        <begin position="21"/>
        <end position="502"/>
    </location>
</feature>
<dbReference type="InterPro" id="IPR038013">
    <property type="entry name" value="ALG11"/>
</dbReference>
<evidence type="ECO:0000259" key="15">
    <source>
        <dbReference type="Pfam" id="PF15924"/>
    </source>
</evidence>
<keyword evidence="5 12" id="KW-0328">Glycosyltransferase</keyword>
<dbReference type="CDD" id="cd03806">
    <property type="entry name" value="GT4_ALG11-like"/>
    <property type="match status" value="1"/>
</dbReference>
<evidence type="ECO:0000256" key="6">
    <source>
        <dbReference type="ARBA" id="ARBA00022679"/>
    </source>
</evidence>
<keyword evidence="7 12" id="KW-0812">Transmembrane</keyword>
<evidence type="ECO:0000256" key="13">
    <source>
        <dbReference type="SAM" id="SignalP"/>
    </source>
</evidence>
<keyword evidence="9 12" id="KW-1133">Transmembrane helix</keyword>
<dbReference type="Proteomes" id="UP001314263">
    <property type="component" value="Unassembled WGS sequence"/>
</dbReference>
<dbReference type="GO" id="GO:0004377">
    <property type="term" value="F:GDP-Man:Man(3)GlcNAc(2)-PP-Dol alpha-1,2-mannosyltransferase activity"/>
    <property type="evidence" value="ECO:0007669"/>
    <property type="project" value="UniProtKB-UniRule"/>
</dbReference>
<dbReference type="GO" id="GO:0005789">
    <property type="term" value="C:endoplasmic reticulum membrane"/>
    <property type="evidence" value="ECO:0007669"/>
    <property type="project" value="UniProtKB-SubCell"/>
</dbReference>
<evidence type="ECO:0000259" key="14">
    <source>
        <dbReference type="Pfam" id="PF00534"/>
    </source>
</evidence>
<evidence type="ECO:0000256" key="1">
    <source>
        <dbReference type="ARBA" id="ARBA00004389"/>
    </source>
</evidence>
<accession>A0AAV1IBZ1</accession>
<dbReference type="AlphaFoldDB" id="A0AAV1IBZ1"/>
<dbReference type="InterPro" id="IPR001296">
    <property type="entry name" value="Glyco_trans_1"/>
</dbReference>
<protein>
    <recommendedName>
        <fullName evidence="4 12">GDP-Man:Man(3)GlcNAc(2)-PP-Dol alpha-1,2-mannosyltransferase</fullName>
        <ecNumber evidence="3 12">2.4.1.131</ecNumber>
    </recommendedName>
</protein>
<dbReference type="Gene3D" id="3.40.50.2000">
    <property type="entry name" value="Glycogen Phosphorylase B"/>
    <property type="match status" value="1"/>
</dbReference>
<comment type="catalytic activity">
    <reaction evidence="11 12">
        <text>an alpha-D-Man-(1-&gt;3)-[alpha-D-Man-(1-&gt;6)]-beta-D-Man-(1-&gt;4)-beta-D-GlcNAc-(1-&gt;4)-alpha-D-GlcNAc-diphospho-di-trans,poly-cis-dolichol + 2 GDP-alpha-D-mannose = an alpha-D-Man-(1-&gt;2)-alpha-D-Man-(1-&gt;2)-alpha-D-Man-(1-&gt;3)-[alpha-D-Man-(1-&gt;6)]-beta-D-Man-(1-&gt;4)-beta-D-GlcNAc-(1-&gt;4)-alpha-D-GlcNAc-diphospho-di-trans,poly-cis-dolichol + 2 GDP + 2 H(+)</text>
        <dbReference type="Rhea" id="RHEA:29523"/>
        <dbReference type="Rhea" id="RHEA-COMP:19515"/>
        <dbReference type="Rhea" id="RHEA-COMP:19516"/>
        <dbReference type="ChEBI" id="CHEBI:15378"/>
        <dbReference type="ChEBI" id="CHEBI:57527"/>
        <dbReference type="ChEBI" id="CHEBI:58189"/>
        <dbReference type="ChEBI" id="CHEBI:132511"/>
        <dbReference type="ChEBI" id="CHEBI:132515"/>
        <dbReference type="EC" id="2.4.1.131"/>
    </reaction>
    <physiologicalReaction direction="left-to-right" evidence="11 12">
        <dbReference type="Rhea" id="RHEA:29524"/>
    </physiologicalReaction>
</comment>
<keyword evidence="17" id="KW-1185">Reference proteome</keyword>
<evidence type="ECO:0000256" key="5">
    <source>
        <dbReference type="ARBA" id="ARBA00022676"/>
    </source>
</evidence>
<comment type="pathway">
    <text evidence="2 12">Protein modification; protein glycosylation.</text>
</comment>
<sequence length="502" mass="54510">MIFSLIPPLTLLSLICVLEGVEVAVTALCAFAISTGIAGLCLSVWLRRSLPAPQEGSVGFFHPFADSGGGGERVLWCAIQALQGSRPAVQVLLYCRAGASAANLCDLAASSFGIPVEGDFEVVGLQKWDLILPKRWPRWTMLLQAAGSVWLCWEGMQKAMPEVMIDTSGWAFMYPLLRLAGVRVVCYTHYPTISTDMLKRVHTRQAAFNNDNSIAGSTLKSAAKLVYYYMFASLYGAVGACANVVMVNSSWTQAHISSLWLRLGTPQLVYPPCNTTSLSALPLDRKLKSLYLVSLAQFRPEKNHAKQLRAFALAQEQAARAWSPASEAVLAARLKIIGSCRDQEDHDRVDQLEEMAAALGIAEKVDFCVNASALQVRELLGGAVGGLHSMVDEHFGISVVEYMAAGTVPIAHNSGGPMMDIVVPCFGEEGEAVGFRCESDEEYAHAMNLVLSMEQSHRLQMAAAARRKSTTFCDKAFQEGFLSAIGPELRRIQSSCGRTYQG</sequence>
<feature type="signal peptide" evidence="13">
    <location>
        <begin position="1"/>
        <end position="20"/>
    </location>
</feature>